<accession>A0A918YYA5</accession>
<dbReference type="EMBL" id="BNCF01000003">
    <property type="protein sequence ID" value="GHE28393.1"/>
    <property type="molecule type" value="Genomic_DNA"/>
</dbReference>
<organism evidence="2 3">
    <name type="scientific">Vulcaniibacterium thermophilum</name>
    <dbReference type="NCBI Taxonomy" id="1169913"/>
    <lineage>
        <taxon>Bacteria</taxon>
        <taxon>Pseudomonadati</taxon>
        <taxon>Pseudomonadota</taxon>
        <taxon>Gammaproteobacteria</taxon>
        <taxon>Lysobacterales</taxon>
        <taxon>Lysobacteraceae</taxon>
        <taxon>Vulcaniibacterium</taxon>
    </lineage>
</organism>
<evidence type="ECO:0000313" key="3">
    <source>
        <dbReference type="Proteomes" id="UP000636453"/>
    </source>
</evidence>
<feature type="region of interest" description="Disordered" evidence="1">
    <location>
        <begin position="1"/>
        <end position="69"/>
    </location>
</feature>
<dbReference type="AlphaFoldDB" id="A0A918YYA5"/>
<keyword evidence="3" id="KW-1185">Reference proteome</keyword>
<reference evidence="2" key="2">
    <citation type="submission" date="2020-09" db="EMBL/GenBank/DDBJ databases">
        <authorList>
            <person name="Sun Q."/>
            <person name="Kim S."/>
        </authorList>
    </citation>
    <scope>NUCLEOTIDE SEQUENCE</scope>
    <source>
        <strain evidence="2">KCTC 32020</strain>
    </source>
</reference>
<protein>
    <submittedName>
        <fullName evidence="2">Uncharacterized protein</fullName>
    </submittedName>
</protein>
<gene>
    <name evidence="2" type="ORF">GCM10007167_07360</name>
</gene>
<dbReference type="Proteomes" id="UP000636453">
    <property type="component" value="Unassembled WGS sequence"/>
</dbReference>
<reference evidence="2" key="1">
    <citation type="journal article" date="2014" name="Int. J. Syst. Evol. Microbiol.">
        <title>Complete genome sequence of Corynebacterium casei LMG S-19264T (=DSM 44701T), isolated from a smear-ripened cheese.</title>
        <authorList>
            <consortium name="US DOE Joint Genome Institute (JGI-PGF)"/>
            <person name="Walter F."/>
            <person name="Albersmeier A."/>
            <person name="Kalinowski J."/>
            <person name="Ruckert C."/>
        </authorList>
    </citation>
    <scope>NUCLEOTIDE SEQUENCE</scope>
    <source>
        <strain evidence="2">KCTC 32020</strain>
    </source>
</reference>
<evidence type="ECO:0000256" key="1">
    <source>
        <dbReference type="SAM" id="MobiDB-lite"/>
    </source>
</evidence>
<sequence>MGRRATSRVIRRNRDAGYVCHARARHPGESREPLRPGGRKSGPRMRRGDGGRKEGRKRRQNSTADILRR</sequence>
<proteinExistence type="predicted"/>
<evidence type="ECO:0000313" key="2">
    <source>
        <dbReference type="EMBL" id="GHE28393.1"/>
    </source>
</evidence>
<feature type="compositionally biased region" description="Basic residues" evidence="1">
    <location>
        <begin position="1"/>
        <end position="11"/>
    </location>
</feature>
<name>A0A918YYA5_9GAMM</name>
<comment type="caution">
    <text evidence="2">The sequence shown here is derived from an EMBL/GenBank/DDBJ whole genome shotgun (WGS) entry which is preliminary data.</text>
</comment>